<evidence type="ECO:0000256" key="3">
    <source>
        <dbReference type="ARBA" id="ARBA00023172"/>
    </source>
</evidence>
<dbReference type="InterPro" id="IPR013762">
    <property type="entry name" value="Integrase-like_cat_sf"/>
</dbReference>
<dbReference type="Pfam" id="PF13102">
    <property type="entry name" value="Phage_int_SAM_5"/>
    <property type="match status" value="1"/>
</dbReference>
<protein>
    <recommendedName>
        <fullName evidence="4">Tyr recombinase domain-containing protein</fullName>
    </recommendedName>
</protein>
<keyword evidence="3" id="KW-0233">DNA recombination</keyword>
<evidence type="ECO:0000313" key="5">
    <source>
        <dbReference type="EMBL" id="OPB84433.1"/>
    </source>
</evidence>
<dbReference type="PANTHER" id="PTHR30349">
    <property type="entry name" value="PHAGE INTEGRASE-RELATED"/>
    <property type="match status" value="1"/>
</dbReference>
<evidence type="ECO:0000256" key="1">
    <source>
        <dbReference type="ARBA" id="ARBA00008857"/>
    </source>
</evidence>
<dbReference type="PANTHER" id="PTHR30349:SF64">
    <property type="entry name" value="PROPHAGE INTEGRASE INTD-RELATED"/>
    <property type="match status" value="1"/>
</dbReference>
<comment type="caution">
    <text evidence="5">The sequence shown here is derived from an EMBL/GenBank/DDBJ whole genome shotgun (WGS) entry which is preliminary data.</text>
</comment>
<dbReference type="InterPro" id="IPR050090">
    <property type="entry name" value="Tyrosine_recombinase_XerCD"/>
</dbReference>
<keyword evidence="6" id="KW-1185">Reference proteome</keyword>
<dbReference type="Pfam" id="PF00589">
    <property type="entry name" value="Phage_integrase"/>
    <property type="match status" value="1"/>
</dbReference>
<dbReference type="InterPro" id="IPR011010">
    <property type="entry name" value="DNA_brk_join_enz"/>
</dbReference>
<accession>A0ABX3N3X2</accession>
<reference evidence="5 6" key="1">
    <citation type="submission" date="2016-07" db="EMBL/GenBank/DDBJ databases">
        <title>Revisiting the Taxonomy of the Elizabethkingia Genus based on Whole-Genome Sequencing, Optical Mapping, and MALDI-TOF.</title>
        <authorList>
            <person name="Nicholson A.C."/>
        </authorList>
    </citation>
    <scope>NUCLEOTIDE SEQUENCE [LARGE SCALE GENOMIC DNA]</scope>
    <source>
        <strain evidence="5 6">C1558</strain>
    </source>
</reference>
<dbReference type="InterPro" id="IPR010998">
    <property type="entry name" value="Integrase_recombinase_N"/>
</dbReference>
<dbReference type="InterPro" id="IPR002104">
    <property type="entry name" value="Integrase_catalytic"/>
</dbReference>
<dbReference type="EMBL" id="MBDS01000020">
    <property type="protein sequence ID" value="OPB84433.1"/>
    <property type="molecule type" value="Genomic_DNA"/>
</dbReference>
<dbReference type="Pfam" id="PF17293">
    <property type="entry name" value="Arm-DNA-bind_5"/>
    <property type="match status" value="1"/>
</dbReference>
<organism evidence="5 6">
    <name type="scientific">Elizabethkingia ursingii</name>
    <dbReference type="NCBI Taxonomy" id="1756150"/>
    <lineage>
        <taxon>Bacteria</taxon>
        <taxon>Pseudomonadati</taxon>
        <taxon>Bacteroidota</taxon>
        <taxon>Flavobacteriia</taxon>
        <taxon>Flavobacteriales</taxon>
        <taxon>Weeksellaceae</taxon>
        <taxon>Elizabethkingia</taxon>
    </lineage>
</organism>
<sequence>MEYRIDFYLDTRRLLKNGKYPLKLRVYSNIEQKPKLYDIKRSYTIEDYEQINKPKVSRKFIEESIYLETIRSKANNIAKNITPFDFEVFEKNYSGNRIEKTNLIDYYNDRIAELLKNEQIANATGYKSSLNAIKKFINKNNPESVTNIHIMTIKEDWLKRFEKHIIEEKHGSISTVGSYLKPLRAIYNRALKDNETYNKISPFNGSYQIPASTKVKKALTKKDLRKLLDSKPKTLKQEKAKDFWFFSLYANGMNINDVVRLKYKDFDFNIKKFYFVRHKTKNTNRSDLFPIDVHINDYLYDIIEKYKVPFENKNQFIFPLLSNSDNEKQKKDKINNFIRFINQHIKKLANDNEISSDISVNWARHTFTTLGVNESVTLEELRQFLGHQNIRTTQRYVGSIEDENKQRITEKIFNF</sequence>
<proteinExistence type="inferred from homology"/>
<evidence type="ECO:0000259" key="4">
    <source>
        <dbReference type="PROSITE" id="PS51898"/>
    </source>
</evidence>
<dbReference type="InterPro" id="IPR035386">
    <property type="entry name" value="Arm-DNA-bind_5"/>
</dbReference>
<dbReference type="PROSITE" id="PS51898">
    <property type="entry name" value="TYR_RECOMBINASE"/>
    <property type="match status" value="1"/>
</dbReference>
<dbReference type="SUPFAM" id="SSF56349">
    <property type="entry name" value="DNA breaking-rejoining enzymes"/>
    <property type="match status" value="1"/>
</dbReference>
<evidence type="ECO:0000313" key="6">
    <source>
        <dbReference type="Proteomes" id="UP000190016"/>
    </source>
</evidence>
<comment type="similarity">
    <text evidence="1">Belongs to the 'phage' integrase family.</text>
</comment>
<name>A0ABX3N3X2_9FLAO</name>
<feature type="domain" description="Tyr recombinase" evidence="4">
    <location>
        <begin position="214"/>
        <end position="409"/>
    </location>
</feature>
<keyword evidence="2" id="KW-0238">DNA-binding</keyword>
<gene>
    <name evidence="5" type="ORF">BB021_16965</name>
</gene>
<dbReference type="Gene3D" id="1.10.443.10">
    <property type="entry name" value="Intergrase catalytic core"/>
    <property type="match status" value="1"/>
</dbReference>
<evidence type="ECO:0000256" key="2">
    <source>
        <dbReference type="ARBA" id="ARBA00023125"/>
    </source>
</evidence>
<dbReference type="RefSeq" id="WP_078779792.1">
    <property type="nucleotide sequence ID" value="NZ_MBDS01000020.1"/>
</dbReference>
<dbReference type="Proteomes" id="UP000190016">
    <property type="component" value="Unassembled WGS sequence"/>
</dbReference>
<dbReference type="InterPro" id="IPR025269">
    <property type="entry name" value="SAM-like_dom"/>
</dbReference>
<dbReference type="Gene3D" id="1.10.150.130">
    <property type="match status" value="1"/>
</dbReference>